<gene>
    <name evidence="5" type="ORF">MNOR_LOCUS1268</name>
</gene>
<dbReference type="SMART" id="SM00248">
    <property type="entry name" value="ANK"/>
    <property type="match status" value="2"/>
</dbReference>
<dbReference type="InterPro" id="IPR036770">
    <property type="entry name" value="Ankyrin_rpt-contain_sf"/>
</dbReference>
<sequence>MQATVIEVVAVLALFCGTAWGGLPKTKPVCSTEWGLWWNAYSCGNHPLHWAAASGDLEFARKLLDQGRDVNERDAVNWTPLNEAAFYGKQYLAVELVRRGATLKSKGFRGLNLMKQAKLRWCVGHSTVAMCPITLNDYDMVMEVLDRGCEWTECHEGLRCVGRQCWPDKCFKVKCGTNAGCVVHNYIPVCRCATGFIGEDPNIECH</sequence>
<dbReference type="Gene3D" id="1.25.40.20">
    <property type="entry name" value="Ankyrin repeat-containing domain"/>
    <property type="match status" value="1"/>
</dbReference>
<feature type="signal peptide" evidence="4">
    <location>
        <begin position="1"/>
        <end position="21"/>
    </location>
</feature>
<dbReference type="PROSITE" id="PS50297">
    <property type="entry name" value="ANK_REP_REGION"/>
    <property type="match status" value="1"/>
</dbReference>
<evidence type="ECO:0000256" key="3">
    <source>
        <dbReference type="PROSITE-ProRule" id="PRU00023"/>
    </source>
</evidence>
<evidence type="ECO:0000313" key="6">
    <source>
        <dbReference type="Proteomes" id="UP001497623"/>
    </source>
</evidence>
<evidence type="ECO:0008006" key="7">
    <source>
        <dbReference type="Google" id="ProtNLM"/>
    </source>
</evidence>
<dbReference type="AlphaFoldDB" id="A0AAV2PKB9"/>
<protein>
    <recommendedName>
        <fullName evidence="7">EGF-like domain-containing protein</fullName>
    </recommendedName>
</protein>
<evidence type="ECO:0000313" key="5">
    <source>
        <dbReference type="EMBL" id="CAL4060340.1"/>
    </source>
</evidence>
<dbReference type="EMBL" id="CAXKWB010000333">
    <property type="protein sequence ID" value="CAL4060340.1"/>
    <property type="molecule type" value="Genomic_DNA"/>
</dbReference>
<dbReference type="Pfam" id="PF12796">
    <property type="entry name" value="Ank_2"/>
    <property type="match status" value="1"/>
</dbReference>
<keyword evidence="6" id="KW-1185">Reference proteome</keyword>
<reference evidence="5 6" key="1">
    <citation type="submission" date="2024-05" db="EMBL/GenBank/DDBJ databases">
        <authorList>
            <person name="Wallberg A."/>
        </authorList>
    </citation>
    <scope>NUCLEOTIDE SEQUENCE [LARGE SCALE GENOMIC DNA]</scope>
</reference>
<accession>A0AAV2PKB9</accession>
<comment type="caution">
    <text evidence="5">The sequence shown here is derived from an EMBL/GenBank/DDBJ whole genome shotgun (WGS) entry which is preliminary data.</text>
</comment>
<dbReference type="SUPFAM" id="SSF48403">
    <property type="entry name" value="Ankyrin repeat"/>
    <property type="match status" value="1"/>
</dbReference>
<dbReference type="Proteomes" id="UP001497623">
    <property type="component" value="Unassembled WGS sequence"/>
</dbReference>
<feature type="repeat" description="ANK" evidence="3">
    <location>
        <begin position="43"/>
        <end position="75"/>
    </location>
</feature>
<keyword evidence="4" id="KW-0732">Signal</keyword>
<feature type="chain" id="PRO_5043528141" description="EGF-like domain-containing protein" evidence="4">
    <location>
        <begin position="22"/>
        <end position="206"/>
    </location>
</feature>
<dbReference type="InterPro" id="IPR002110">
    <property type="entry name" value="Ankyrin_rpt"/>
</dbReference>
<evidence type="ECO:0000256" key="4">
    <source>
        <dbReference type="SAM" id="SignalP"/>
    </source>
</evidence>
<keyword evidence="2 3" id="KW-0040">ANK repeat</keyword>
<proteinExistence type="predicted"/>
<evidence type="ECO:0000256" key="2">
    <source>
        <dbReference type="ARBA" id="ARBA00023043"/>
    </source>
</evidence>
<name>A0AAV2PKB9_MEGNR</name>
<evidence type="ECO:0000256" key="1">
    <source>
        <dbReference type="ARBA" id="ARBA00022737"/>
    </source>
</evidence>
<feature type="non-terminal residue" evidence="5">
    <location>
        <position position="206"/>
    </location>
</feature>
<organism evidence="5 6">
    <name type="scientific">Meganyctiphanes norvegica</name>
    <name type="common">Northern krill</name>
    <name type="synonym">Thysanopoda norvegica</name>
    <dbReference type="NCBI Taxonomy" id="48144"/>
    <lineage>
        <taxon>Eukaryota</taxon>
        <taxon>Metazoa</taxon>
        <taxon>Ecdysozoa</taxon>
        <taxon>Arthropoda</taxon>
        <taxon>Crustacea</taxon>
        <taxon>Multicrustacea</taxon>
        <taxon>Malacostraca</taxon>
        <taxon>Eumalacostraca</taxon>
        <taxon>Eucarida</taxon>
        <taxon>Euphausiacea</taxon>
        <taxon>Euphausiidae</taxon>
        <taxon>Meganyctiphanes</taxon>
    </lineage>
</organism>
<dbReference type="PANTHER" id="PTHR24171">
    <property type="entry name" value="ANKYRIN REPEAT DOMAIN-CONTAINING PROTEIN 39-RELATED"/>
    <property type="match status" value="1"/>
</dbReference>
<keyword evidence="1" id="KW-0677">Repeat</keyword>
<dbReference type="PROSITE" id="PS50088">
    <property type="entry name" value="ANK_REPEAT"/>
    <property type="match status" value="1"/>
</dbReference>